<dbReference type="GO" id="GO:0003676">
    <property type="term" value="F:nucleic acid binding"/>
    <property type="evidence" value="ECO:0007669"/>
    <property type="project" value="InterPro"/>
</dbReference>
<evidence type="ECO:0000313" key="4">
    <source>
        <dbReference type="Proteomes" id="UP000799772"/>
    </source>
</evidence>
<dbReference type="PROSITE" id="PS50158">
    <property type="entry name" value="ZF_CCHC"/>
    <property type="match status" value="1"/>
</dbReference>
<dbReference type="InterPro" id="IPR036875">
    <property type="entry name" value="Znf_CCHC_sf"/>
</dbReference>
<evidence type="ECO:0000259" key="2">
    <source>
        <dbReference type="PROSITE" id="PS50158"/>
    </source>
</evidence>
<accession>A0A9P4MAJ1</accession>
<proteinExistence type="predicted"/>
<dbReference type="EMBL" id="ML978124">
    <property type="protein sequence ID" value="KAF2100422.1"/>
    <property type="molecule type" value="Genomic_DNA"/>
</dbReference>
<name>A0A9P4MAJ1_9PEZI</name>
<sequence length="205" mass="23590">MASTNTQCWDCHGLGHNKRRCPLKVLRIVNRSHNIVVHGTIFRCHLCGTPGHFKDDCRHLVRPLLPPPPPPNRQCRLCGQQGHPKWACPQRWSWPKFNTAMRDASYLLKENTDARTPYVPLVEKQRALLVQQTYRVLNRLNNSPPTAQDIAQVMQNSTDPEYEVLRMMDAAIHSQSLQERQLIAAAIFYSNVTLHRSFIESLHGR</sequence>
<keyword evidence="4" id="KW-1185">Reference proteome</keyword>
<dbReference type="AlphaFoldDB" id="A0A9P4MAJ1"/>
<keyword evidence="1" id="KW-0863">Zinc-finger</keyword>
<dbReference type="SMART" id="SM00343">
    <property type="entry name" value="ZnF_C2HC"/>
    <property type="match status" value="3"/>
</dbReference>
<dbReference type="Gene3D" id="4.10.60.10">
    <property type="entry name" value="Zinc finger, CCHC-type"/>
    <property type="match status" value="1"/>
</dbReference>
<dbReference type="SUPFAM" id="SSF57756">
    <property type="entry name" value="Retrovirus zinc finger-like domains"/>
    <property type="match status" value="1"/>
</dbReference>
<protein>
    <recommendedName>
        <fullName evidence="2">CCHC-type domain-containing protein</fullName>
    </recommendedName>
</protein>
<gene>
    <name evidence="3" type="ORF">NA57DRAFT_54511</name>
</gene>
<comment type="caution">
    <text evidence="3">The sequence shown here is derived from an EMBL/GenBank/DDBJ whole genome shotgun (WGS) entry which is preliminary data.</text>
</comment>
<dbReference type="InterPro" id="IPR001878">
    <property type="entry name" value="Znf_CCHC"/>
</dbReference>
<feature type="domain" description="CCHC-type" evidence="2">
    <location>
        <begin position="43"/>
        <end position="58"/>
    </location>
</feature>
<organism evidence="3 4">
    <name type="scientific">Rhizodiscina lignyota</name>
    <dbReference type="NCBI Taxonomy" id="1504668"/>
    <lineage>
        <taxon>Eukaryota</taxon>
        <taxon>Fungi</taxon>
        <taxon>Dikarya</taxon>
        <taxon>Ascomycota</taxon>
        <taxon>Pezizomycotina</taxon>
        <taxon>Dothideomycetes</taxon>
        <taxon>Pleosporomycetidae</taxon>
        <taxon>Aulographales</taxon>
        <taxon>Rhizodiscinaceae</taxon>
        <taxon>Rhizodiscina</taxon>
    </lineage>
</organism>
<evidence type="ECO:0000313" key="3">
    <source>
        <dbReference type="EMBL" id="KAF2100422.1"/>
    </source>
</evidence>
<dbReference type="GO" id="GO:0008270">
    <property type="term" value="F:zinc ion binding"/>
    <property type="evidence" value="ECO:0007669"/>
    <property type="project" value="UniProtKB-KW"/>
</dbReference>
<evidence type="ECO:0000256" key="1">
    <source>
        <dbReference type="PROSITE-ProRule" id="PRU00047"/>
    </source>
</evidence>
<keyword evidence="1" id="KW-0479">Metal-binding</keyword>
<dbReference type="Proteomes" id="UP000799772">
    <property type="component" value="Unassembled WGS sequence"/>
</dbReference>
<keyword evidence="1" id="KW-0862">Zinc</keyword>
<reference evidence="3" key="1">
    <citation type="journal article" date="2020" name="Stud. Mycol.">
        <title>101 Dothideomycetes genomes: a test case for predicting lifestyles and emergence of pathogens.</title>
        <authorList>
            <person name="Haridas S."/>
            <person name="Albert R."/>
            <person name="Binder M."/>
            <person name="Bloem J."/>
            <person name="Labutti K."/>
            <person name="Salamov A."/>
            <person name="Andreopoulos B."/>
            <person name="Baker S."/>
            <person name="Barry K."/>
            <person name="Bills G."/>
            <person name="Bluhm B."/>
            <person name="Cannon C."/>
            <person name="Castanera R."/>
            <person name="Culley D."/>
            <person name="Daum C."/>
            <person name="Ezra D."/>
            <person name="Gonzalez J."/>
            <person name="Henrissat B."/>
            <person name="Kuo A."/>
            <person name="Liang C."/>
            <person name="Lipzen A."/>
            <person name="Lutzoni F."/>
            <person name="Magnuson J."/>
            <person name="Mondo S."/>
            <person name="Nolan M."/>
            <person name="Ohm R."/>
            <person name="Pangilinan J."/>
            <person name="Park H.-J."/>
            <person name="Ramirez L."/>
            <person name="Alfaro M."/>
            <person name="Sun H."/>
            <person name="Tritt A."/>
            <person name="Yoshinaga Y."/>
            <person name="Zwiers L.-H."/>
            <person name="Turgeon B."/>
            <person name="Goodwin S."/>
            <person name="Spatafora J."/>
            <person name="Crous P."/>
            <person name="Grigoriev I."/>
        </authorList>
    </citation>
    <scope>NUCLEOTIDE SEQUENCE</scope>
    <source>
        <strain evidence="3">CBS 133067</strain>
    </source>
</reference>